<evidence type="ECO:0000256" key="6">
    <source>
        <dbReference type="ARBA" id="ARBA00038076"/>
    </source>
</evidence>
<organism evidence="9 10">
    <name type="scientific">Terrabacter tumescens</name>
    <dbReference type="NCBI Taxonomy" id="60443"/>
    <lineage>
        <taxon>Bacteria</taxon>
        <taxon>Bacillati</taxon>
        <taxon>Actinomycetota</taxon>
        <taxon>Actinomycetes</taxon>
        <taxon>Micrococcales</taxon>
        <taxon>Intrasporangiaceae</taxon>
        <taxon>Terrabacter</taxon>
    </lineage>
</organism>
<evidence type="ECO:0000259" key="8">
    <source>
        <dbReference type="Pfam" id="PF02687"/>
    </source>
</evidence>
<feature type="transmembrane region" description="Helical" evidence="7">
    <location>
        <begin position="470"/>
        <end position="500"/>
    </location>
</feature>
<evidence type="ECO:0000256" key="7">
    <source>
        <dbReference type="SAM" id="Phobius"/>
    </source>
</evidence>
<keyword evidence="10" id="KW-1185">Reference proteome</keyword>
<dbReference type="PANTHER" id="PTHR30572:SF4">
    <property type="entry name" value="ABC TRANSPORTER PERMEASE YTRF"/>
    <property type="match status" value="1"/>
</dbReference>
<dbReference type="EMBL" id="BMNZ01000005">
    <property type="protein sequence ID" value="GGN00955.1"/>
    <property type="molecule type" value="Genomic_DNA"/>
</dbReference>
<evidence type="ECO:0000256" key="5">
    <source>
        <dbReference type="ARBA" id="ARBA00023136"/>
    </source>
</evidence>
<keyword evidence="4 7" id="KW-1133">Transmembrane helix</keyword>
<feature type="domain" description="ABC3 transporter permease C-terminal" evidence="8">
    <location>
        <begin position="832"/>
        <end position="953"/>
    </location>
</feature>
<protein>
    <submittedName>
        <fullName evidence="9">Lipoprotein release ABC transporter permease</fullName>
    </submittedName>
</protein>
<accession>A0ABQ2I5A5</accession>
<comment type="similarity">
    <text evidence="6">Belongs to the ABC-4 integral membrane protein family.</text>
</comment>
<evidence type="ECO:0000313" key="9">
    <source>
        <dbReference type="EMBL" id="GGN00955.1"/>
    </source>
</evidence>
<feature type="transmembrane region" description="Helical" evidence="7">
    <location>
        <begin position="521"/>
        <end position="544"/>
    </location>
</feature>
<feature type="transmembrane region" description="Helical" evidence="7">
    <location>
        <begin position="397"/>
        <end position="417"/>
    </location>
</feature>
<feature type="transmembrane region" description="Helical" evidence="7">
    <location>
        <begin position="444"/>
        <end position="464"/>
    </location>
</feature>
<dbReference type="RefSeq" id="WP_030198842.1">
    <property type="nucleotide sequence ID" value="NZ_BMNZ01000005.1"/>
</dbReference>
<evidence type="ECO:0000256" key="4">
    <source>
        <dbReference type="ARBA" id="ARBA00022989"/>
    </source>
</evidence>
<dbReference type="Proteomes" id="UP000623461">
    <property type="component" value="Unassembled WGS sequence"/>
</dbReference>
<feature type="transmembrane region" description="Helical" evidence="7">
    <location>
        <begin position="828"/>
        <end position="851"/>
    </location>
</feature>
<dbReference type="Pfam" id="PF02687">
    <property type="entry name" value="FtsX"/>
    <property type="match status" value="2"/>
</dbReference>
<evidence type="ECO:0000256" key="1">
    <source>
        <dbReference type="ARBA" id="ARBA00004651"/>
    </source>
</evidence>
<reference evidence="10" key="1">
    <citation type="journal article" date="2019" name="Int. J. Syst. Evol. Microbiol.">
        <title>The Global Catalogue of Microorganisms (GCM) 10K type strain sequencing project: providing services to taxonomists for standard genome sequencing and annotation.</title>
        <authorList>
            <consortium name="The Broad Institute Genomics Platform"/>
            <consortium name="The Broad Institute Genome Sequencing Center for Infectious Disease"/>
            <person name="Wu L."/>
            <person name="Ma J."/>
        </authorList>
    </citation>
    <scope>NUCLEOTIDE SEQUENCE [LARGE SCALE GENOMIC DNA]</scope>
    <source>
        <strain evidence="10">JCM 1365</strain>
    </source>
</reference>
<name>A0ABQ2I5A5_9MICO</name>
<evidence type="ECO:0000256" key="3">
    <source>
        <dbReference type="ARBA" id="ARBA00022692"/>
    </source>
</evidence>
<feature type="transmembrane region" description="Helical" evidence="7">
    <location>
        <begin position="927"/>
        <end position="950"/>
    </location>
</feature>
<comment type="caution">
    <text evidence="9">The sequence shown here is derived from an EMBL/GenBank/DDBJ whole genome shotgun (WGS) entry which is preliminary data.</text>
</comment>
<keyword evidence="9" id="KW-0449">Lipoprotein</keyword>
<dbReference type="InterPro" id="IPR003838">
    <property type="entry name" value="ABC3_permease_C"/>
</dbReference>
<feature type="transmembrane region" description="Helical" evidence="7">
    <location>
        <begin position="38"/>
        <end position="60"/>
    </location>
</feature>
<feature type="transmembrane region" description="Helical" evidence="7">
    <location>
        <begin position="881"/>
        <end position="907"/>
    </location>
</feature>
<sequence>MGDANTTAPASRLARWRAGWRVSLRMARRDVRRHRGRSLLVVIMVGLPVLLLTAGSTLWFSEDLDTAERLPLQLGQTQGYLVEPMDMTIHQFIDPRTSYGNGPDTETTSKVVPGYGPGQETAALARLLGATLHPVTLSSGTVRVDKVSVRVAVLGVDAPSAARVLSPKVSLASGRWARSPDEVVVTDLGLAAGLPRSGTVQLRVPTPEGRTEARTVTVVGVGTGYASWGAEDAHPIELIGQPASSPNDRQWLVERATPITWPEIERLNTYGVGVYSRHVVEHPDTMVLPPGITLPSDTNALFVVLAASFGLLLLTTMLAGPAFAVSASRQRHSLALAASNGATRPQLRRTVLGQALVLGVLSAVVGAVSGVVLGLAAASVTHAIRPDHFFGPPQVSWSSVLIVAAAGITSSVVAALIPSRGLGRLDIVSVLKGQNVSAPLRRRVPIVGAALTAIGVGAVLFASYRAADAYFYVFLGGAALIVAGSLLIVPLVLSLVARIAHLLPLPTRMAAREAGRLRGRATPTVAAIMGGAAVLATVCIGLQADTERGARSYTPQLLEGQGIINSPDNVSREDAQAIVRAADPALLTLTPRSLMPRPDGTAVALAAVQPGCSFAETAPQIAYDPTTATPPGDTLPRCATIASDAYFPGSGLVIADAGDLSDFAGLDDSQRRALAAGGLAVLDPAVARTLPRTTPQWQQGTPIARLRPLDIPLDGDTSTWYRYSFRTDDRGVPVASSVEQARVSFPVVKLDHEQWMRLLGVGYGGVGAFLTTSAVERLDIPMMDSPTLVRGPSPITEAQERAVQEAVQTRSPDAGFTVERGYQRDDTFILAIVISIIALVILVATLIATALGQAEAAPLLGTLAAVGATRRTRRALAASQATYLALVGAVLGVLVGLAPGIAISRILTTSYTEGGGSDFSTVIISIPWLQILAPVLLVPLVAGALAWVSIRRAPVVVRRAT</sequence>
<feature type="domain" description="ABC3 transporter permease C-terminal" evidence="8">
    <location>
        <begin position="307"/>
        <end position="425"/>
    </location>
</feature>
<keyword evidence="2" id="KW-1003">Cell membrane</keyword>
<evidence type="ECO:0000256" key="2">
    <source>
        <dbReference type="ARBA" id="ARBA00022475"/>
    </source>
</evidence>
<proteinExistence type="inferred from homology"/>
<dbReference type="InterPro" id="IPR050250">
    <property type="entry name" value="Macrolide_Exporter_MacB"/>
</dbReference>
<comment type="subcellular location">
    <subcellularLocation>
        <location evidence="1">Cell membrane</location>
        <topology evidence="1">Multi-pass membrane protein</topology>
    </subcellularLocation>
</comment>
<gene>
    <name evidence="9" type="ORF">GCM10009721_30140</name>
</gene>
<keyword evidence="3 7" id="KW-0812">Transmembrane</keyword>
<feature type="transmembrane region" description="Helical" evidence="7">
    <location>
        <begin position="300"/>
        <end position="325"/>
    </location>
</feature>
<dbReference type="PANTHER" id="PTHR30572">
    <property type="entry name" value="MEMBRANE COMPONENT OF TRANSPORTER-RELATED"/>
    <property type="match status" value="1"/>
</dbReference>
<keyword evidence="5 7" id="KW-0472">Membrane</keyword>
<evidence type="ECO:0000313" key="10">
    <source>
        <dbReference type="Proteomes" id="UP000623461"/>
    </source>
</evidence>
<feature type="transmembrane region" description="Helical" evidence="7">
    <location>
        <begin position="355"/>
        <end position="377"/>
    </location>
</feature>